<dbReference type="Pfam" id="PF00316">
    <property type="entry name" value="FBPase"/>
    <property type="match status" value="1"/>
</dbReference>
<comment type="pathway">
    <text evidence="2">Carbohydrate biosynthesis; Calvin cycle.</text>
</comment>
<evidence type="ECO:0000256" key="7">
    <source>
        <dbReference type="ARBA" id="ARBA00022842"/>
    </source>
</evidence>
<keyword evidence="5 9" id="KW-0479">Metal-binding</keyword>
<dbReference type="PROSITE" id="PS00124">
    <property type="entry name" value="FBPASE"/>
    <property type="match status" value="1"/>
</dbReference>
<dbReference type="GO" id="GO:0006000">
    <property type="term" value="P:fructose metabolic process"/>
    <property type="evidence" value="ECO:0007669"/>
    <property type="project" value="TreeGrafter"/>
</dbReference>
<comment type="catalytic activity">
    <reaction evidence="1 9">
        <text>beta-D-fructose 1,6-bisphosphate + H2O = beta-D-fructose 6-phosphate + phosphate</text>
        <dbReference type="Rhea" id="RHEA:11064"/>
        <dbReference type="ChEBI" id="CHEBI:15377"/>
        <dbReference type="ChEBI" id="CHEBI:32966"/>
        <dbReference type="ChEBI" id="CHEBI:43474"/>
        <dbReference type="ChEBI" id="CHEBI:57634"/>
        <dbReference type="EC" id="3.1.3.11"/>
    </reaction>
</comment>
<feature type="binding site" evidence="9">
    <location>
        <position position="237"/>
    </location>
    <ligand>
        <name>substrate</name>
    </ligand>
</feature>
<dbReference type="OrthoDB" id="9806756at2"/>
<dbReference type="FunFam" id="3.40.190.80:FF:000011">
    <property type="entry name" value="Fructose-1,6-bisphosphatase class 1"/>
    <property type="match status" value="1"/>
</dbReference>
<dbReference type="EC" id="3.1.3.11" evidence="9"/>
<gene>
    <name evidence="9" type="primary">fbp</name>
    <name evidence="13" type="ORF">SAMN05428963_104216</name>
</gene>
<accession>A0A1T4PX10</accession>
<dbReference type="HAMAP" id="MF_01855">
    <property type="entry name" value="FBPase_class1"/>
    <property type="match status" value="1"/>
</dbReference>
<keyword evidence="7 9" id="KW-0460">Magnesium</keyword>
<dbReference type="Gene3D" id="3.40.190.80">
    <property type="match status" value="1"/>
</dbReference>
<dbReference type="InterPro" id="IPR044015">
    <property type="entry name" value="FBPase_C_dom"/>
</dbReference>
<dbReference type="GO" id="GO:0030388">
    <property type="term" value="P:fructose 1,6-bisphosphate metabolic process"/>
    <property type="evidence" value="ECO:0007669"/>
    <property type="project" value="TreeGrafter"/>
</dbReference>
<dbReference type="InterPro" id="IPR000146">
    <property type="entry name" value="FBPase_class-1"/>
</dbReference>
<keyword evidence="14" id="KW-1185">Reference proteome</keyword>
<feature type="binding site" evidence="9">
    <location>
        <position position="275"/>
    </location>
    <ligand>
        <name>Mg(2+)</name>
        <dbReference type="ChEBI" id="CHEBI:18420"/>
        <label>2</label>
    </ligand>
</feature>
<dbReference type="EMBL" id="FUXL01000004">
    <property type="protein sequence ID" value="SJZ96015.1"/>
    <property type="molecule type" value="Genomic_DNA"/>
</dbReference>
<evidence type="ECO:0000256" key="6">
    <source>
        <dbReference type="ARBA" id="ARBA00022801"/>
    </source>
</evidence>
<dbReference type="PIRSF" id="PIRSF500210">
    <property type="entry name" value="FBPtase"/>
    <property type="match status" value="1"/>
</dbReference>
<dbReference type="Pfam" id="PF18913">
    <property type="entry name" value="FBPase_C"/>
    <property type="match status" value="1"/>
</dbReference>
<feature type="binding site" evidence="9">
    <location>
        <position position="111"/>
    </location>
    <ligand>
        <name>Mg(2+)</name>
        <dbReference type="ChEBI" id="CHEBI:18420"/>
        <label>2</label>
    </ligand>
</feature>
<feature type="binding site" evidence="9">
    <location>
        <position position="110"/>
    </location>
    <ligand>
        <name>Mg(2+)</name>
        <dbReference type="ChEBI" id="CHEBI:18420"/>
        <label>1</label>
    </ligand>
</feature>
<dbReference type="GO" id="GO:0000287">
    <property type="term" value="F:magnesium ion binding"/>
    <property type="evidence" value="ECO:0007669"/>
    <property type="project" value="UniProtKB-UniRule"/>
</dbReference>
<dbReference type="Proteomes" id="UP000190135">
    <property type="component" value="Unassembled WGS sequence"/>
</dbReference>
<comment type="cofactor">
    <cofactor evidence="9">
        <name>Mg(2+)</name>
        <dbReference type="ChEBI" id="CHEBI:18420"/>
    </cofactor>
    <text evidence="9">Binds 2 magnesium ions per subunit.</text>
</comment>
<proteinExistence type="inferred from homology"/>
<evidence type="ECO:0000256" key="1">
    <source>
        <dbReference type="ARBA" id="ARBA00001273"/>
    </source>
</evidence>
<dbReference type="GO" id="GO:0005829">
    <property type="term" value="C:cytosol"/>
    <property type="evidence" value="ECO:0007669"/>
    <property type="project" value="TreeGrafter"/>
</dbReference>
<dbReference type="CDD" id="cd00354">
    <property type="entry name" value="FBPase"/>
    <property type="match status" value="1"/>
</dbReference>
<evidence type="ECO:0000256" key="8">
    <source>
        <dbReference type="ARBA" id="ARBA00023277"/>
    </source>
</evidence>
<feature type="domain" description="Fructose-1-6-bisphosphatase class I N-terminal" evidence="11">
    <location>
        <begin position="24"/>
        <end position="179"/>
    </location>
</feature>
<evidence type="ECO:0000256" key="9">
    <source>
        <dbReference type="HAMAP-Rule" id="MF_01855"/>
    </source>
</evidence>
<evidence type="ECO:0000259" key="12">
    <source>
        <dbReference type="Pfam" id="PF18913"/>
    </source>
</evidence>
<evidence type="ECO:0000256" key="5">
    <source>
        <dbReference type="ARBA" id="ARBA00022723"/>
    </source>
</evidence>
<dbReference type="PRINTS" id="PR00115">
    <property type="entry name" value="F16BPHPHTASE"/>
</dbReference>
<dbReference type="PANTHER" id="PTHR11556:SF35">
    <property type="entry name" value="SEDOHEPTULOSE-1,7-BISPHOSPHATASE, CHLOROPLASTIC"/>
    <property type="match status" value="1"/>
</dbReference>
<evidence type="ECO:0000313" key="13">
    <source>
        <dbReference type="EMBL" id="SJZ96015.1"/>
    </source>
</evidence>
<reference evidence="14" key="1">
    <citation type="submission" date="2017-02" db="EMBL/GenBank/DDBJ databases">
        <authorList>
            <person name="Varghese N."/>
            <person name="Submissions S."/>
        </authorList>
    </citation>
    <scope>NUCLEOTIDE SEQUENCE [LARGE SCALE GENOMIC DNA]</scope>
    <source>
        <strain evidence="14">USBA 369</strain>
    </source>
</reference>
<dbReference type="Gene3D" id="3.30.540.10">
    <property type="entry name" value="Fructose-1,6-Bisphosphatase, subunit A, domain 1"/>
    <property type="match status" value="1"/>
</dbReference>
<name>A0A1T4PX10_9HYPH</name>
<organism evidence="13 14">
    <name type="scientific">Consotaella salsifontis</name>
    <dbReference type="NCBI Taxonomy" id="1365950"/>
    <lineage>
        <taxon>Bacteria</taxon>
        <taxon>Pseudomonadati</taxon>
        <taxon>Pseudomonadota</taxon>
        <taxon>Alphaproteobacteria</taxon>
        <taxon>Hyphomicrobiales</taxon>
        <taxon>Aurantimonadaceae</taxon>
        <taxon>Consotaella</taxon>
    </lineage>
</organism>
<evidence type="ECO:0000256" key="10">
    <source>
        <dbReference type="RuleBase" id="RU000508"/>
    </source>
</evidence>
<dbReference type="NCBIfam" id="NF006780">
    <property type="entry name" value="PRK09293.1-4"/>
    <property type="match status" value="1"/>
</dbReference>
<dbReference type="PANTHER" id="PTHR11556">
    <property type="entry name" value="FRUCTOSE-1,6-BISPHOSPHATASE-RELATED"/>
    <property type="match status" value="1"/>
</dbReference>
<evidence type="ECO:0000256" key="4">
    <source>
        <dbReference type="ARBA" id="ARBA00022490"/>
    </source>
</evidence>
<keyword evidence="8 9" id="KW-0119">Carbohydrate metabolism</keyword>
<comment type="similarity">
    <text evidence="3 9 10">Belongs to the FBPase class 1 family.</text>
</comment>
<comment type="subcellular location">
    <subcellularLocation>
        <location evidence="9">Cytoplasm</location>
    </subcellularLocation>
</comment>
<evidence type="ECO:0000256" key="2">
    <source>
        <dbReference type="ARBA" id="ARBA00005215"/>
    </source>
</evidence>
<comment type="caution">
    <text evidence="9">Lacks conserved residue(s) required for the propagation of feature annotation.</text>
</comment>
<dbReference type="PIRSF" id="PIRSF000904">
    <property type="entry name" value="FBPtase_SBPase"/>
    <property type="match status" value="1"/>
</dbReference>
<evidence type="ECO:0000313" key="14">
    <source>
        <dbReference type="Proteomes" id="UP000190135"/>
    </source>
</evidence>
<dbReference type="GO" id="GO:0005986">
    <property type="term" value="P:sucrose biosynthetic process"/>
    <property type="evidence" value="ECO:0007669"/>
    <property type="project" value="TreeGrafter"/>
</dbReference>
<evidence type="ECO:0000259" key="11">
    <source>
        <dbReference type="Pfam" id="PF00316"/>
    </source>
</evidence>
<sequence length="330" mass="34664">MSLSLETYLTETAGADPLRQAAATTILNLGEAAVEIARLIAHGGAGAELGKSLGEANLGGDIQKALDVVADRAVVGAMHRSPVAFYGSEEQDAPITISEGGSVAVACDPLDGSSNIETNVSIGTIFSILPVGSEHRAEPRSAFLQPGSRQIAAGFFIYGPQLLLIASFGGETRAFIHVPGSAGFTSVGETLAIPATTKEFSINAANRRHWAEGLRRYIADCEAGEAGNRGKNYSMRYVGSMVADAYRILLRGGVFLYPGDARKGYEKGRLRLVYEANPVALCIEGAGGAASDGLSRTLDIVPGDLHARTPLVFGSTEEVEEVRRRLAEQG</sequence>
<keyword evidence="4 9" id="KW-0963">Cytoplasm</keyword>
<feature type="binding site" evidence="9">
    <location>
        <position position="89"/>
    </location>
    <ligand>
        <name>Mg(2+)</name>
        <dbReference type="ChEBI" id="CHEBI:18420"/>
        <label>1</label>
    </ligand>
</feature>
<feature type="binding site" evidence="9">
    <location>
        <begin position="111"/>
        <end position="114"/>
    </location>
    <ligand>
        <name>substrate</name>
    </ligand>
</feature>
<dbReference type="RefSeq" id="WP_078707744.1">
    <property type="nucleotide sequence ID" value="NZ_FUXL01000004.1"/>
</dbReference>
<keyword evidence="6 9" id="KW-0378">Hydrolase</keyword>
<protein>
    <recommendedName>
        <fullName evidence="9">Fructose-1,6-bisphosphatase class 1</fullName>
        <shortName evidence="9">FBPase class 1</shortName>
        <ecNumber evidence="9">3.1.3.11</ecNumber>
    </recommendedName>
    <alternativeName>
        <fullName evidence="9">D-fructose-1,6-bisphosphate 1-phosphohydrolase class 1</fullName>
    </alternativeName>
</protein>
<feature type="binding site" evidence="9">
    <location>
        <position position="203"/>
    </location>
    <ligand>
        <name>substrate</name>
    </ligand>
</feature>
<dbReference type="InterPro" id="IPR028343">
    <property type="entry name" value="FBPtase"/>
</dbReference>
<dbReference type="AlphaFoldDB" id="A0A1T4PX10"/>
<dbReference type="InterPro" id="IPR020548">
    <property type="entry name" value="Fructose_bisphosphatase_AS"/>
</dbReference>
<dbReference type="GO" id="GO:0006002">
    <property type="term" value="P:fructose 6-phosphate metabolic process"/>
    <property type="evidence" value="ECO:0007669"/>
    <property type="project" value="TreeGrafter"/>
</dbReference>
<evidence type="ECO:0000256" key="3">
    <source>
        <dbReference type="ARBA" id="ARBA00010941"/>
    </source>
</evidence>
<dbReference type="InterPro" id="IPR033391">
    <property type="entry name" value="FBPase_N"/>
</dbReference>
<feature type="binding site" evidence="9">
    <location>
        <position position="108"/>
    </location>
    <ligand>
        <name>Mg(2+)</name>
        <dbReference type="ChEBI" id="CHEBI:18420"/>
        <label>1</label>
    </ligand>
</feature>
<dbReference type="STRING" id="1365950.SAMN05428963_104216"/>
<feature type="binding site" evidence="9">
    <location>
        <position position="108"/>
    </location>
    <ligand>
        <name>Mg(2+)</name>
        <dbReference type="ChEBI" id="CHEBI:18420"/>
        <label>2</label>
    </ligand>
</feature>
<feature type="domain" description="Fructose-1-6-bisphosphatase class 1 C-terminal" evidence="12">
    <location>
        <begin position="193"/>
        <end position="324"/>
    </location>
</feature>
<dbReference type="SUPFAM" id="SSF56655">
    <property type="entry name" value="Carbohydrate phosphatase"/>
    <property type="match status" value="1"/>
</dbReference>
<dbReference type="GO" id="GO:0006094">
    <property type="term" value="P:gluconeogenesis"/>
    <property type="evidence" value="ECO:0007669"/>
    <property type="project" value="UniProtKB-UniRule"/>
</dbReference>
<dbReference type="GO" id="GO:0042132">
    <property type="term" value="F:fructose 1,6-bisphosphate 1-phosphatase activity"/>
    <property type="evidence" value="ECO:0007669"/>
    <property type="project" value="UniProtKB-UniRule"/>
</dbReference>
<comment type="subunit">
    <text evidence="9">Homotetramer.</text>
</comment>